<comment type="caution">
    <text evidence="5">The sequence shown here is derived from an EMBL/GenBank/DDBJ whole genome shotgun (WGS) entry which is preliminary data.</text>
</comment>
<evidence type="ECO:0000313" key="6">
    <source>
        <dbReference type="Proteomes" id="UP001516400"/>
    </source>
</evidence>
<reference evidence="5 6" key="1">
    <citation type="journal article" date="2021" name="BMC Biol.">
        <title>Horizontally acquired antibacterial genes associated with adaptive radiation of ladybird beetles.</title>
        <authorList>
            <person name="Li H.S."/>
            <person name="Tang X.F."/>
            <person name="Huang Y.H."/>
            <person name="Xu Z.Y."/>
            <person name="Chen M.L."/>
            <person name="Du X.Y."/>
            <person name="Qiu B.Y."/>
            <person name="Chen P.T."/>
            <person name="Zhang W."/>
            <person name="Slipinski A."/>
            <person name="Escalona H.E."/>
            <person name="Waterhouse R.M."/>
            <person name="Zwick A."/>
            <person name="Pang H."/>
        </authorList>
    </citation>
    <scope>NUCLEOTIDE SEQUENCE [LARGE SCALE GENOMIC DNA]</scope>
    <source>
        <strain evidence="5">SYSU2018</strain>
    </source>
</reference>
<keyword evidence="2" id="KW-0833">Ubl conjugation pathway</keyword>
<protein>
    <recommendedName>
        <fullName evidence="4">UBC core domain-containing protein</fullName>
    </recommendedName>
</protein>
<dbReference type="Pfam" id="PF00179">
    <property type="entry name" value="UQ_con"/>
    <property type="match status" value="1"/>
</dbReference>
<evidence type="ECO:0000313" key="5">
    <source>
        <dbReference type="EMBL" id="KAL3288526.1"/>
    </source>
</evidence>
<dbReference type="SUPFAM" id="SSF54495">
    <property type="entry name" value="UBC-like"/>
    <property type="match status" value="1"/>
</dbReference>
<dbReference type="PANTHER" id="PTHR46116">
    <property type="entry name" value="(E3-INDEPENDENT) E2 UBIQUITIN-CONJUGATING ENZYME"/>
    <property type="match status" value="1"/>
</dbReference>
<feature type="compositionally biased region" description="Low complexity" evidence="3">
    <location>
        <begin position="2496"/>
        <end position="2514"/>
    </location>
</feature>
<dbReference type="Proteomes" id="UP001516400">
    <property type="component" value="Unassembled WGS sequence"/>
</dbReference>
<sequence length="3277" mass="365002">MGCDSIHELSITVYASKHTDIPSKVPAERHQRNLMLESNAFVQSLIYTLINNWTYSVQSFLLDILNWIASIRLTRNRSNNGEAPFQQVEFISVIENQLHGILHRCFLLGGRSIAHRCAKLITTCSSGAKNISEQTGINFDEAVLNNLLTLMDSIGEVKSAGGLQWLFNIILAVTSKNQAQLLANNCLNLLVKISNELDKKTNPYHLILRSRYGLYGTPMEPELFDIEPPPYPKGSSISITYASVVSGDSPITNSNFYSNYSFYKESINPKEVLTASDNKMKCKNITPARLFKGLIETEPLHFACISASEGTRLDRADDANAVVSNIIVNNIPITAYSDSVLSASSKKEDIQQFLSNVADIVNEVKNSKGSSHSLSEKYATPLKHPYNTLIANELGPNPIQLHAYHTNKMDKKPSSTKGLWQTEDILSPETQPSNMWQHLFAGSPQQVIVVERMHSGARRFVTLDFGQPIILTDILIPACNDLVSVSIDVWLKSEDLDPVRIAVSPDIGSRNLVLNNLLPPPVCRFMKITVVGRYGMSTTRCRIPIGFFYGHIVIVPDEIPSDVSSYVKAATPTELAKHFSTLSKLFEDISCRYSISCSKLKEALQGFIVADVKNASHLLSYMNIMKEKNSNVSLEHNKVFQAYREAITYQRQLNTVRHIMNRIEGNVHMSEPVKDLANVCTDKLRTIAEGLLEILLSVDYLNEIDVDICQELFKGLCVSQTPRLQFLAAIYLKNTAGKRDYWGNFLADTLSQMFSTSYIQTFPQDRVFILLAYLSKRSPYRSSVLDAALRVTHQCLSNLNDNRKSLLAISIDLPLLSWLLMYLSLQLDMNKKCIKSIARWDWVFGEMVGKATVENTKTRLHKKALKKQICTLDPTSKIKFQPLIHKVGVPIPISTKNGPELFMKMLNSVNTMKMQNNENANKKLKEGNSSSEPSTEKNSPKRAPLIVDAKHCKVVARGLLKLVLSMDHSSSADMLLLSFKVIARLSCLVKIRLGTLMNEAQLLNLVNFCLSSKIPWAPHALACLLEDILDLSPPQSREDVEMETESAASTSWDPANEYENDNGILSDHIFVDPLIPAKVVTNSKNNQLPSVYESDSSELEELVEEVFGKEQQNHHKKLPVKPTVSSSSTLNSCAVDSRLDLGVEMFSEISLRKILTQNNQVLVQNITSAGFTPEKEEGLLPWNEQIEPFQSRTPSSNHKMLRECFQSLFQGLDRQTPESIEHILQLWLTLNCVSKGDKFDPSTIPSIPLSPESIHSLIMVLAYTPGLSLVTWCIALQTLTLICNTNTNSGNNSPQVQWGDVGMASKIVEHPDFVQFLLRLLSGNGVVYSEKGLAGPSLCRALHDLLVRLQMRCDIVSPVSKMGGIFKTLLLKLIYQLIQPSGPIASRQGPLDAQCKIIQSMLHLDFGNADLGIAMSILESTGGLVHTYVTNADRVRCNYSGELNSATFRHLYSTVLGTDSIKQDRPVSCEFLLITLLKLLGKLVKTPFPNEGDNSEAMDTEPPAIISQTDESKAEQIQQDSVRNSQVPCLADIVLQHHPSIIRLCSSLAACKSSSLCMLACISQKNAFVSNFSEPNTLADGVFHVLISLAKSASKKELIMQPLLMFLSQTPQLSEPLLWFILQVLDNEEIIRSFFNAGGLSILGMSFVMNSNTPNTISKMGTISTVMQYFNKTNKPVECNFASTSSSKKSTMDEQLENRLSLVNFAPCSSIRCNSTTAQPADILIQGGTTTHRRARTPQWSYHFYPEEVYTELVMNLPSAILLKQVHLQPHSIALSTCPSAIGLEISASGPSRLVPVCPPMATSGMSYIQLELPTPEVVNCVLIRLYKPRTANNISLSQIRLLGYPAFSGKLPSFVVDDEQHCKHSLGWIRLLHHCFTVPTDQSLVQEMVACCAEVPDLLTTTCGLLLVPSHILPDYLPCLEKVLRALSLHNLECSMITMKVLLESKCSSIDLLNASESIWQDRLLVNNNGYQSACELLYQICEHQDADTPYRVSTMLDWLQTVARNALSTGIIHECNPAYVSCVASILWYANANQAAINYNLKSMITTDLFECVYNLKIHFEHNMSLKYSLDSLICSICSLKPEFYPILLQNIGILVPNLSTDHGASISDDRKGSNSMTDDNKESFVRESEWYDHLVIGKLAQLTLSNEQLETVALVSRSPTSVQLLLDSRLPKMLNSAILEFCTSNEDNDVPMAKLEKVTAILKFFTDVSDEKLMRNWLGSADGSSFWLHLLQWLCKKTSMRKYSLESETHVHLEEMCIKFLSKCCLCHPSNQNRLAKVLCEVISLQTNGISGFMRRLVLQLLLENEKIPVNITADETLYKSVKTSQILLPTHPAFKQTYKRVLLYLSTNTTLSDILEEHIYFNPHKIESNSVSKKVQIGNVRKELMKGLFTEDSDLTVAAGVLAKDKRAKDNKNLFITSTPVKKKRYASDYSGGDLIGGRVIKCEAYSDQPLPLSLNLGQLLKLIESNKMTTDWPCIHLTVAHSKNSEEKHQNGSSSSSNSGGSNNEPNNSLTKHQSYSSALQVFSSMGGLALLAQHLPTVYPETVRPPPTEKMATEQSDSEWIKVEDCDDIYEDETVGSGSPSKTSGMVSNVPPHSLTAFGLFLRLPGYAEILLKDMKEALCLLRLVLGVTDDGEGGDIFQSPVANSLPTLPFEVLRKLYDSTKLNTDDGRLLRRISINSGVVHLLLACLGIFTHMTPNSDKEGGKDGTKEERAQLYWAKGTGYGTGSTQQSWNVEQALLKQRSEEEHVTILLQVLASYINPNGEAADELAEDVLPPTFHDLLTNSCLLPALSSYLRNDSVLDMARHIPLYKAALQLLRAIAVSSQLVDLLLPQKNRGNHPSISLLLKNMKSCVDTYAAKLRLNTKGNSKSKTKLVDQLEDVEQGEGLATLMPDIQDSANLVSRVTSGLIDSDHEGEGDNSLEKTAVASLEEKYLTIMKKLQFGSYEMITELPEGGMKFVISHHFESNAKSTSEQSHPARVKRIAQETVTLSSSLPLSYSSSVFVRYDTSRLDVMKVLITGPSDTPYANGCFELDVFFPQDYPISPMMINLETTGHHSVRFNPNLYNDGKVCLSVLNTWHGRPEEKWNVQTSSFLQVLVSIQSLILVPEPYFNEPGYERSRGTPAGNQSSREYNATVCQATVRWAMLEQILNPCPCFKDIILTHFYLKRFEIIEQVDSWVKDFESDASEKKVSRTSKRSTSYSLEQFKKVAQQLKDQLMKIKPPSCLEEEDEGECATTPTNSVPAEKVETIENQNSELDNDIEMEKMVNDMCE</sequence>
<feature type="region of interest" description="Disordered" evidence="3">
    <location>
        <begin position="922"/>
        <end position="942"/>
    </location>
</feature>
<proteinExistence type="predicted"/>
<keyword evidence="1" id="KW-0808">Transferase</keyword>
<feature type="domain" description="UBC core" evidence="4">
    <location>
        <begin position="2983"/>
        <end position="3150"/>
    </location>
</feature>
<dbReference type="Gene3D" id="3.10.110.10">
    <property type="entry name" value="Ubiquitin Conjugating Enzyme"/>
    <property type="match status" value="1"/>
</dbReference>
<dbReference type="GO" id="GO:0016740">
    <property type="term" value="F:transferase activity"/>
    <property type="evidence" value="ECO:0007669"/>
    <property type="project" value="UniProtKB-KW"/>
</dbReference>
<dbReference type="PROSITE" id="PS50127">
    <property type="entry name" value="UBC_2"/>
    <property type="match status" value="1"/>
</dbReference>
<evidence type="ECO:0000256" key="1">
    <source>
        <dbReference type="ARBA" id="ARBA00022679"/>
    </source>
</evidence>
<keyword evidence="6" id="KW-1185">Reference proteome</keyword>
<dbReference type="InterPro" id="IPR000608">
    <property type="entry name" value="UBC"/>
</dbReference>
<dbReference type="FunFam" id="3.10.110.10:FF:000014">
    <property type="entry name" value="Baculoviral IAP repeat-containing protein 6"/>
    <property type="match status" value="1"/>
</dbReference>
<dbReference type="InterPro" id="IPR016135">
    <property type="entry name" value="UBQ-conjugating_enzyme/RWD"/>
</dbReference>
<evidence type="ECO:0000256" key="2">
    <source>
        <dbReference type="ARBA" id="ARBA00022786"/>
    </source>
</evidence>
<evidence type="ECO:0000256" key="3">
    <source>
        <dbReference type="SAM" id="MobiDB-lite"/>
    </source>
</evidence>
<feature type="region of interest" description="Disordered" evidence="3">
    <location>
        <begin position="3233"/>
        <end position="3260"/>
    </location>
</feature>
<dbReference type="Pfam" id="PF12356">
    <property type="entry name" value="BIRC6"/>
    <property type="match status" value="1"/>
</dbReference>
<name>A0ABD2PC11_9CUCU</name>
<dbReference type="CDD" id="cd23810">
    <property type="entry name" value="UBCc_BIRC6"/>
    <property type="match status" value="1"/>
</dbReference>
<feature type="region of interest" description="Disordered" evidence="3">
    <location>
        <begin position="2488"/>
        <end position="2516"/>
    </location>
</feature>
<dbReference type="SMART" id="SM00212">
    <property type="entry name" value="UBCc"/>
    <property type="match status" value="1"/>
</dbReference>
<dbReference type="InterPro" id="IPR022103">
    <property type="entry name" value="BIRC6"/>
</dbReference>
<organism evidence="5 6">
    <name type="scientific">Cryptolaemus montrouzieri</name>
    <dbReference type="NCBI Taxonomy" id="559131"/>
    <lineage>
        <taxon>Eukaryota</taxon>
        <taxon>Metazoa</taxon>
        <taxon>Ecdysozoa</taxon>
        <taxon>Arthropoda</taxon>
        <taxon>Hexapoda</taxon>
        <taxon>Insecta</taxon>
        <taxon>Pterygota</taxon>
        <taxon>Neoptera</taxon>
        <taxon>Endopterygota</taxon>
        <taxon>Coleoptera</taxon>
        <taxon>Polyphaga</taxon>
        <taxon>Cucujiformia</taxon>
        <taxon>Coccinelloidea</taxon>
        <taxon>Coccinellidae</taxon>
        <taxon>Scymninae</taxon>
        <taxon>Scymnini</taxon>
        <taxon>Cryptolaemus</taxon>
    </lineage>
</organism>
<dbReference type="PANTHER" id="PTHR46116:SF39">
    <property type="entry name" value="BACULOVIRAL IAP REPEAT-CONTAINING PROTEIN 6"/>
    <property type="match status" value="1"/>
</dbReference>
<gene>
    <name evidence="5" type="ORF">HHI36_002967</name>
</gene>
<dbReference type="EMBL" id="JABFTP020000185">
    <property type="protein sequence ID" value="KAL3288526.1"/>
    <property type="molecule type" value="Genomic_DNA"/>
</dbReference>
<evidence type="ECO:0000259" key="4">
    <source>
        <dbReference type="PROSITE" id="PS50127"/>
    </source>
</evidence>
<accession>A0ABD2PC11</accession>